<keyword evidence="7 10" id="KW-1133">Transmembrane helix</keyword>
<comment type="caution">
    <text evidence="11">The sequence shown here is derived from an EMBL/GenBank/DDBJ whole genome shotgun (WGS) entry which is preliminary data.</text>
</comment>
<sequence length="372" mass="42807">MQMTFQEEFQRSWLTSILGFLIFVVGVYLLVWNEGEIVHHHHSLEETFNNAITLNPFEKLQPEYEGRVVHIMGDLKVDEPLTELEYGISIQAVKLKRRVQMYQWVEEQSSSNVNDETDYQSTRDYYYVTEWRDKLVDSSSFYIRTGHENPTQKPLETVIYTAPSVRLGPLTLNSEIKDKFTEFEEVTSDERPDRPDVKLHLGIYYHCKDVWNPEVGDIRIQFYYAGPTGEPITIIAKQEKNILVPYTTSKGHQVALLRNGNLNIDEMFRAEHWDVKVSAWKLRIYGAFLIYFGVICWSKLLKLIFNQIPMLTDIISGEAIDGRNCFLAGSIALFVIALAWVLHRPVLGMSLIFVAVSPLLYGVTGVYGGPPN</sequence>
<accession>A0ABD1F803</accession>
<organism evidence="11 12">
    <name type="scientific">Hypothenemus hampei</name>
    <name type="common">Coffee berry borer</name>
    <dbReference type="NCBI Taxonomy" id="57062"/>
    <lineage>
        <taxon>Eukaryota</taxon>
        <taxon>Metazoa</taxon>
        <taxon>Ecdysozoa</taxon>
        <taxon>Arthropoda</taxon>
        <taxon>Hexapoda</taxon>
        <taxon>Insecta</taxon>
        <taxon>Pterygota</taxon>
        <taxon>Neoptera</taxon>
        <taxon>Endopterygota</taxon>
        <taxon>Coleoptera</taxon>
        <taxon>Polyphaga</taxon>
        <taxon>Cucujiformia</taxon>
        <taxon>Curculionidae</taxon>
        <taxon>Scolytinae</taxon>
        <taxon>Hypothenemus</taxon>
    </lineage>
</organism>
<dbReference type="EMBL" id="JBDJPC010000002">
    <property type="protein sequence ID" value="KAL1513720.1"/>
    <property type="molecule type" value="Genomic_DNA"/>
</dbReference>
<evidence type="ECO:0000256" key="4">
    <source>
        <dbReference type="ARBA" id="ARBA00006627"/>
    </source>
</evidence>
<evidence type="ECO:0000256" key="3">
    <source>
        <dbReference type="ARBA" id="ARBA00004586"/>
    </source>
</evidence>
<dbReference type="GO" id="GO:0005635">
    <property type="term" value="C:nuclear envelope"/>
    <property type="evidence" value="ECO:0007669"/>
    <property type="project" value="UniProtKB-SubCell"/>
</dbReference>
<evidence type="ECO:0000313" key="12">
    <source>
        <dbReference type="Proteomes" id="UP001566132"/>
    </source>
</evidence>
<keyword evidence="12" id="KW-1185">Reference proteome</keyword>
<name>A0ABD1F803_HYPHA</name>
<protein>
    <recommendedName>
        <fullName evidence="13">Transmembrane protein 43</fullName>
    </recommendedName>
</protein>
<keyword evidence="6" id="KW-0256">Endoplasmic reticulum</keyword>
<evidence type="ECO:0000256" key="6">
    <source>
        <dbReference type="ARBA" id="ARBA00022824"/>
    </source>
</evidence>
<evidence type="ECO:0000256" key="8">
    <source>
        <dbReference type="ARBA" id="ARBA00023136"/>
    </source>
</evidence>
<feature type="transmembrane region" description="Helical" evidence="10">
    <location>
        <begin position="284"/>
        <end position="305"/>
    </location>
</feature>
<evidence type="ECO:0000256" key="1">
    <source>
        <dbReference type="ARBA" id="ARBA00004127"/>
    </source>
</evidence>
<dbReference type="Pfam" id="PF07787">
    <property type="entry name" value="TMEM43"/>
    <property type="match status" value="1"/>
</dbReference>
<evidence type="ECO:0008006" key="13">
    <source>
        <dbReference type="Google" id="ProtNLM"/>
    </source>
</evidence>
<evidence type="ECO:0000256" key="10">
    <source>
        <dbReference type="SAM" id="Phobius"/>
    </source>
</evidence>
<dbReference type="AlphaFoldDB" id="A0ABD1F803"/>
<keyword evidence="5 10" id="KW-0812">Transmembrane</keyword>
<dbReference type="PANTHER" id="PTHR13416">
    <property type="match status" value="1"/>
</dbReference>
<feature type="transmembrane region" description="Helical" evidence="10">
    <location>
        <begin position="349"/>
        <end position="369"/>
    </location>
</feature>
<keyword evidence="9" id="KW-0539">Nucleus</keyword>
<feature type="transmembrane region" description="Helical" evidence="10">
    <location>
        <begin position="325"/>
        <end position="343"/>
    </location>
</feature>
<comment type="similarity">
    <text evidence="4">Belongs to the TMEM43 family.</text>
</comment>
<evidence type="ECO:0000256" key="2">
    <source>
        <dbReference type="ARBA" id="ARBA00004259"/>
    </source>
</evidence>
<evidence type="ECO:0000256" key="7">
    <source>
        <dbReference type="ARBA" id="ARBA00022989"/>
    </source>
</evidence>
<dbReference type="Proteomes" id="UP001566132">
    <property type="component" value="Unassembled WGS sequence"/>
</dbReference>
<feature type="transmembrane region" description="Helical" evidence="10">
    <location>
        <begin position="12"/>
        <end position="32"/>
    </location>
</feature>
<evidence type="ECO:0000256" key="5">
    <source>
        <dbReference type="ARBA" id="ARBA00022692"/>
    </source>
</evidence>
<dbReference type="InterPro" id="IPR012430">
    <property type="entry name" value="TMEM43_fam"/>
</dbReference>
<evidence type="ECO:0000313" key="11">
    <source>
        <dbReference type="EMBL" id="KAL1513720.1"/>
    </source>
</evidence>
<proteinExistence type="inferred from homology"/>
<evidence type="ECO:0000256" key="9">
    <source>
        <dbReference type="ARBA" id="ARBA00023242"/>
    </source>
</evidence>
<dbReference type="PANTHER" id="PTHR13416:SF2">
    <property type="entry name" value="TRANSMEMBRANE PROTEIN 43"/>
    <property type="match status" value="1"/>
</dbReference>
<gene>
    <name evidence="11" type="ORF">ABEB36_003092</name>
</gene>
<dbReference type="GO" id="GO:0005789">
    <property type="term" value="C:endoplasmic reticulum membrane"/>
    <property type="evidence" value="ECO:0007669"/>
    <property type="project" value="UniProtKB-SubCell"/>
</dbReference>
<comment type="subcellular location">
    <subcellularLocation>
        <location evidence="1">Endomembrane system</location>
        <topology evidence="1">Multi-pass membrane protein</topology>
    </subcellularLocation>
    <subcellularLocation>
        <location evidence="3">Endoplasmic reticulum membrane</location>
    </subcellularLocation>
    <subcellularLocation>
        <location evidence="2">Nucleus envelope</location>
    </subcellularLocation>
</comment>
<keyword evidence="8 10" id="KW-0472">Membrane</keyword>
<reference evidence="11 12" key="1">
    <citation type="submission" date="2024-05" db="EMBL/GenBank/DDBJ databases">
        <title>Genetic variation in Jamaican populations of the coffee berry borer (Hypothenemus hampei).</title>
        <authorList>
            <person name="Errbii M."/>
            <person name="Myrie A."/>
        </authorList>
    </citation>
    <scope>NUCLEOTIDE SEQUENCE [LARGE SCALE GENOMIC DNA]</scope>
    <source>
        <strain evidence="11">JA-Hopewell-2020-01-JO</strain>
        <tissue evidence="11">Whole body</tissue>
    </source>
</reference>